<comment type="caution">
    <text evidence="4">The sequence shown here is derived from an EMBL/GenBank/DDBJ whole genome shotgun (WGS) entry which is preliminary data.</text>
</comment>
<dbReference type="AlphaFoldDB" id="A0A366H8F6"/>
<name>A0A366H8F6_9BACT</name>
<dbReference type="SUPFAM" id="SSF69318">
    <property type="entry name" value="Integrin alpha N-terminal domain"/>
    <property type="match status" value="1"/>
</dbReference>
<protein>
    <submittedName>
        <fullName evidence="4">VCBS repeat protein</fullName>
    </submittedName>
</protein>
<feature type="transmembrane region" description="Helical" evidence="2">
    <location>
        <begin position="16"/>
        <end position="35"/>
    </location>
</feature>
<evidence type="ECO:0000259" key="3">
    <source>
        <dbReference type="Pfam" id="PF07593"/>
    </source>
</evidence>
<evidence type="ECO:0000256" key="1">
    <source>
        <dbReference type="ARBA" id="ARBA00022729"/>
    </source>
</evidence>
<dbReference type="EMBL" id="QNRR01000011">
    <property type="protein sequence ID" value="RBP38510.1"/>
    <property type="molecule type" value="Genomic_DNA"/>
</dbReference>
<feature type="transmembrane region" description="Helical" evidence="2">
    <location>
        <begin position="72"/>
        <end position="100"/>
    </location>
</feature>
<dbReference type="InterPro" id="IPR028994">
    <property type="entry name" value="Integrin_alpha_N"/>
</dbReference>
<feature type="transmembrane region" description="Helical" evidence="2">
    <location>
        <begin position="112"/>
        <end position="133"/>
    </location>
</feature>
<feature type="transmembrane region" description="Helical" evidence="2">
    <location>
        <begin position="195"/>
        <end position="212"/>
    </location>
</feature>
<dbReference type="OrthoDB" id="179557at2"/>
<gene>
    <name evidence="4" type="ORF">DES53_11128</name>
</gene>
<feature type="transmembrane region" description="Helical" evidence="2">
    <location>
        <begin position="247"/>
        <end position="263"/>
    </location>
</feature>
<feature type="transmembrane region" description="Helical" evidence="2">
    <location>
        <begin position="284"/>
        <end position="307"/>
    </location>
</feature>
<dbReference type="InterPro" id="IPR011519">
    <property type="entry name" value="UnbV_ASPIC"/>
</dbReference>
<feature type="transmembrane region" description="Helical" evidence="2">
    <location>
        <begin position="139"/>
        <end position="158"/>
    </location>
</feature>
<keyword evidence="2" id="KW-0812">Transmembrane</keyword>
<dbReference type="Gene3D" id="2.130.10.130">
    <property type="entry name" value="Integrin alpha, N-terminal"/>
    <property type="match status" value="3"/>
</dbReference>
<dbReference type="PANTHER" id="PTHR16026">
    <property type="entry name" value="CARTILAGE ACIDIC PROTEIN 1"/>
    <property type="match status" value="1"/>
</dbReference>
<dbReference type="RefSeq" id="WP_113960972.1">
    <property type="nucleotide sequence ID" value="NZ_QNRR01000011.1"/>
</dbReference>
<evidence type="ECO:0000313" key="5">
    <source>
        <dbReference type="Proteomes" id="UP000253426"/>
    </source>
</evidence>
<keyword evidence="2" id="KW-0472">Membrane</keyword>
<dbReference type="Pfam" id="PF07593">
    <property type="entry name" value="UnbV_ASPIC"/>
    <property type="match status" value="1"/>
</dbReference>
<feature type="transmembrane region" description="Helical" evidence="2">
    <location>
        <begin position="224"/>
        <end position="241"/>
    </location>
</feature>
<dbReference type="Proteomes" id="UP000253426">
    <property type="component" value="Unassembled WGS sequence"/>
</dbReference>
<feature type="transmembrane region" description="Helical" evidence="2">
    <location>
        <begin position="42"/>
        <end position="60"/>
    </location>
</feature>
<keyword evidence="5" id="KW-1185">Reference proteome</keyword>
<keyword evidence="2" id="KW-1133">Transmembrane helix</keyword>
<organism evidence="4 5">
    <name type="scientific">Roseimicrobium gellanilyticum</name>
    <dbReference type="NCBI Taxonomy" id="748857"/>
    <lineage>
        <taxon>Bacteria</taxon>
        <taxon>Pseudomonadati</taxon>
        <taxon>Verrucomicrobiota</taxon>
        <taxon>Verrucomicrobiia</taxon>
        <taxon>Verrucomicrobiales</taxon>
        <taxon>Verrucomicrobiaceae</taxon>
        <taxon>Roseimicrobium</taxon>
    </lineage>
</organism>
<reference evidence="4 5" key="1">
    <citation type="submission" date="2018-06" db="EMBL/GenBank/DDBJ databases">
        <title>Genomic Encyclopedia of Type Strains, Phase IV (KMG-IV): sequencing the most valuable type-strain genomes for metagenomic binning, comparative biology and taxonomic classification.</title>
        <authorList>
            <person name="Goeker M."/>
        </authorList>
    </citation>
    <scope>NUCLEOTIDE SEQUENCE [LARGE SCALE GENOMIC DNA]</scope>
    <source>
        <strain evidence="4 5">DSM 25532</strain>
    </source>
</reference>
<keyword evidence="1" id="KW-0732">Signal</keyword>
<accession>A0A366H8F6</accession>
<dbReference type="Pfam" id="PF13517">
    <property type="entry name" value="FG-GAP_3"/>
    <property type="match status" value="2"/>
</dbReference>
<feature type="transmembrane region" description="Helical" evidence="2">
    <location>
        <begin position="165"/>
        <end position="183"/>
    </location>
</feature>
<proteinExistence type="predicted"/>
<feature type="domain" description="ASPIC/UnbV" evidence="3">
    <location>
        <begin position="838"/>
        <end position="909"/>
    </location>
</feature>
<dbReference type="InterPro" id="IPR027039">
    <property type="entry name" value="Crtac1"/>
</dbReference>
<evidence type="ECO:0000256" key="2">
    <source>
        <dbReference type="SAM" id="Phobius"/>
    </source>
</evidence>
<dbReference type="InterPro" id="IPR013517">
    <property type="entry name" value="FG-GAP"/>
</dbReference>
<evidence type="ECO:0000313" key="4">
    <source>
        <dbReference type="EMBL" id="RBP38510.1"/>
    </source>
</evidence>
<sequence>MSLLSPTSPLRTDPRYPFAALLTFYAVLGCTTLGFNRSPLQLILTVLAGCVLEMLFARIFREPSRYTPLSAYISACGLGLLLNYAHNLWLLLPPVFVMVASKYLITFNGKHVYNPSMFAVVMALLVGGDLYAPAPAYQWGHWIGLPIFIITAALTLFIFRVQRQWLVGAFLVFYLIQTCIRAWLLRHHLPPTTLLYGTFSAPSLYLFTFFMITDPRTSPEGRKPQILVALGLVTLDFIFHWRRSYETLFYSAFTLATGRFLFLHIRRLIQTRGKAFALLLTSKWLQRAGVIAAFATAGFFLFHSWVFRVPSVRDTGFTFAKLEPAQSGIHAEPGTVLEEIDPRVRHIAKWLLSVGDAVAVADIDNDGLQDLFLTNPVKRPEDRNALFRNVGGLRFERVPLPGMDDVSRHPETHGLSAGAAFADYDDDGDQDLLITTGYGPCRLLRNELMPSGKVSFTDVSREAGISEHSVSLAATFFDANRDGILDLLICNSFTPYLRDYEKPTPFTVFKLPEPEYEGDRRMFHFMHQGWHDAANGGGNFLYLGTREGKFVKQDSKVWGLEGTRWSLAVGAADVNGDGYTDLYIANDFGPDEFYMNEGGKYFRKIIGPHFGSIGRDTYKGMNVSIADLHNAGDTDIYISNVHAPLQAEGSLLWHMQADPKNPMRPHITDTATERGALNARAFGWGAGIGDLNLDGWQDIVQANGMVDDSIDRQYTRPPDYWYTATLIMLSGPSVHAYADRWADLRGCAIWGWQQNKVLLNQGNDAGMQFREVQEAVGMPELGNSRGVALADFDNDGDLDCLITHQFKNASLYRNDLAKPHPWLGLELRGDGMNVSRDALGTRVRLIQKDAQGREMLQTREAQCVSGFSAQGDRRLLFGLGEAPREVRVHITWPDGRETTLDHLEPNKYHRIDIGQGVAQQ</sequence>
<dbReference type="PANTHER" id="PTHR16026:SF0">
    <property type="entry name" value="CARTILAGE ACIDIC PROTEIN 1"/>
    <property type="match status" value="1"/>
</dbReference>